<sequence length="230" mass="27201">MINQSWSEEAPFIAPFDIHHLVYIIIVVALLGLLLFNKEKIKSNAHRIGAVILTISILQQIMLYSWYIFETGFNISESLPLHISRISSLLGIYFIMTKNFKVLDVLFFFSIFAYGSFLYPQRIYEITHIMGLSFLINHAITILLPYFAYIAFGWRPTFKSFIRAYVIFVVYLMFVYLLNPLIDGNYFYLKYRPFLDNWSDYLYIPGVLIITFIGFLLFYRVVKLIERARR</sequence>
<accession>A0A1G9WAB0</accession>
<keyword evidence="3" id="KW-1185">Reference proteome</keyword>
<evidence type="ECO:0000313" key="2">
    <source>
        <dbReference type="EMBL" id="SDM81494.1"/>
    </source>
</evidence>
<feature type="transmembrane region" description="Helical" evidence="1">
    <location>
        <begin position="126"/>
        <end position="152"/>
    </location>
</feature>
<keyword evidence="1" id="KW-0812">Transmembrane</keyword>
<dbReference type="Proteomes" id="UP000199334">
    <property type="component" value="Unassembled WGS sequence"/>
</dbReference>
<dbReference type="RefSeq" id="WP_176752908.1">
    <property type="nucleotide sequence ID" value="NZ_BJVZ01000003.1"/>
</dbReference>
<dbReference type="AlphaFoldDB" id="A0A1G9WAB0"/>
<keyword evidence="1" id="KW-0472">Membrane</keyword>
<feature type="transmembrane region" description="Helical" evidence="1">
    <location>
        <begin position="20"/>
        <end position="36"/>
    </location>
</feature>
<dbReference type="EMBL" id="FNIG01000001">
    <property type="protein sequence ID" value="SDM81494.1"/>
    <property type="molecule type" value="Genomic_DNA"/>
</dbReference>
<organism evidence="2 3">
    <name type="scientific">Tenuibacillus multivorans</name>
    <dbReference type="NCBI Taxonomy" id="237069"/>
    <lineage>
        <taxon>Bacteria</taxon>
        <taxon>Bacillati</taxon>
        <taxon>Bacillota</taxon>
        <taxon>Bacilli</taxon>
        <taxon>Bacillales</taxon>
        <taxon>Bacillaceae</taxon>
        <taxon>Tenuibacillus</taxon>
    </lineage>
</organism>
<gene>
    <name evidence="2" type="ORF">SAMN05216498_0666</name>
</gene>
<evidence type="ECO:0000256" key="1">
    <source>
        <dbReference type="SAM" id="Phobius"/>
    </source>
</evidence>
<proteinExistence type="predicted"/>
<feature type="transmembrane region" description="Helical" evidence="1">
    <location>
        <begin position="164"/>
        <end position="182"/>
    </location>
</feature>
<reference evidence="2 3" key="1">
    <citation type="submission" date="2016-10" db="EMBL/GenBank/DDBJ databases">
        <authorList>
            <person name="de Groot N.N."/>
        </authorList>
    </citation>
    <scope>NUCLEOTIDE SEQUENCE [LARGE SCALE GENOMIC DNA]</scope>
    <source>
        <strain evidence="2 3">CGMCC 1.3442</strain>
    </source>
</reference>
<name>A0A1G9WAB0_9BACI</name>
<feature type="transmembrane region" description="Helical" evidence="1">
    <location>
        <begin position="79"/>
        <end position="95"/>
    </location>
</feature>
<dbReference type="Pfam" id="PF14808">
    <property type="entry name" value="TMEM164"/>
    <property type="match status" value="1"/>
</dbReference>
<feature type="transmembrane region" description="Helical" evidence="1">
    <location>
        <begin position="48"/>
        <end position="67"/>
    </location>
</feature>
<keyword evidence="1" id="KW-1133">Transmembrane helix</keyword>
<evidence type="ECO:0000313" key="3">
    <source>
        <dbReference type="Proteomes" id="UP000199334"/>
    </source>
</evidence>
<dbReference type="NCBIfam" id="TIGR02206">
    <property type="entry name" value="intg_mem_TP0381"/>
    <property type="match status" value="1"/>
</dbReference>
<feature type="transmembrane region" description="Helical" evidence="1">
    <location>
        <begin position="202"/>
        <end position="222"/>
    </location>
</feature>
<dbReference type="STRING" id="237069.SAMN05216498_0666"/>
<dbReference type="InterPro" id="IPR011737">
    <property type="entry name" value="CHP02206_TP0381"/>
</dbReference>
<feature type="transmembrane region" description="Helical" evidence="1">
    <location>
        <begin position="102"/>
        <end position="120"/>
    </location>
</feature>
<protein>
    <submittedName>
        <fullName evidence="2">Conserved hypothetical integral membrane protein TIGR02206</fullName>
    </submittedName>
</protein>